<gene>
    <name evidence="2" type="ORF">DK869_01535</name>
</gene>
<comment type="caution">
    <text evidence="2">The sequence shown here is derived from an EMBL/GenBank/DDBJ whole genome shotgun (WGS) entry which is preliminary data.</text>
</comment>
<keyword evidence="1" id="KW-0812">Transmembrane</keyword>
<feature type="transmembrane region" description="Helical" evidence="1">
    <location>
        <begin position="93"/>
        <end position="112"/>
    </location>
</feature>
<protein>
    <recommendedName>
        <fullName evidence="4">Copper resistance protein D domain-containing protein</fullName>
    </recommendedName>
</protein>
<dbReference type="GeneID" id="83703151"/>
<feature type="transmembrane region" description="Helical" evidence="1">
    <location>
        <begin position="53"/>
        <end position="73"/>
    </location>
</feature>
<dbReference type="OrthoDB" id="7356530at2"/>
<organism evidence="2 3">
    <name type="scientific">Commensalibacter melissae</name>
    <dbReference type="NCBI Taxonomy" id="2070537"/>
    <lineage>
        <taxon>Bacteria</taxon>
        <taxon>Pseudomonadati</taxon>
        <taxon>Pseudomonadota</taxon>
        <taxon>Alphaproteobacteria</taxon>
        <taxon>Acetobacterales</taxon>
        <taxon>Acetobacteraceae</taxon>
    </lineage>
</organism>
<proteinExistence type="predicted"/>
<reference evidence="2 3" key="1">
    <citation type="submission" date="2018-05" db="EMBL/GenBank/DDBJ databases">
        <title>Reference genomes for bee gut microbiota database.</title>
        <authorList>
            <person name="Ellegaard K.M."/>
        </authorList>
    </citation>
    <scope>NUCLEOTIDE SEQUENCE [LARGE SCALE GENOMIC DNA]</scope>
    <source>
        <strain evidence="2 3">ESL0284</strain>
    </source>
</reference>
<dbReference type="Proteomes" id="UP000247565">
    <property type="component" value="Unassembled WGS sequence"/>
</dbReference>
<evidence type="ECO:0008006" key="4">
    <source>
        <dbReference type="Google" id="ProtNLM"/>
    </source>
</evidence>
<keyword evidence="1" id="KW-0472">Membrane</keyword>
<dbReference type="EMBL" id="QGLT01000001">
    <property type="protein sequence ID" value="PXZ01720.1"/>
    <property type="molecule type" value="Genomic_DNA"/>
</dbReference>
<keyword evidence="1" id="KW-1133">Transmembrane helix</keyword>
<evidence type="ECO:0000313" key="2">
    <source>
        <dbReference type="EMBL" id="PXZ01720.1"/>
    </source>
</evidence>
<name>A0A318MYI6_9PROT</name>
<evidence type="ECO:0000313" key="3">
    <source>
        <dbReference type="Proteomes" id="UP000247565"/>
    </source>
</evidence>
<keyword evidence="3" id="KW-1185">Reference proteome</keyword>
<feature type="transmembrane region" description="Helical" evidence="1">
    <location>
        <begin position="12"/>
        <end position="33"/>
    </location>
</feature>
<sequence>MSDLILARALHVLAIVIWIGGVCMVTTVLLPTIRKNFSSSERLSIFHRIESRFATQARFTTLIAGLSGFYMVWRMQIWNRFEHIEFWWMHAMFLVWLIFTTMLFVIEPFILNKKLGNSGQQQPDKVYVKVQRLHWFLLTISFITIIGAVMGSHGFAFF</sequence>
<evidence type="ECO:0000256" key="1">
    <source>
        <dbReference type="SAM" id="Phobius"/>
    </source>
</evidence>
<dbReference type="RefSeq" id="WP_110438239.1">
    <property type="nucleotide sequence ID" value="NZ_CP033087.1"/>
</dbReference>
<feature type="transmembrane region" description="Helical" evidence="1">
    <location>
        <begin position="133"/>
        <end position="156"/>
    </location>
</feature>
<dbReference type="AlphaFoldDB" id="A0A318MYI6"/>
<accession>A0A318MYI6</accession>